<dbReference type="AlphaFoldDB" id="A0A284S0G5"/>
<sequence>MLLAPSTYNSTEDVPFVCKGYEMIQHHSPLSPENDFLGPYNKLLHALFPADSEYTVILRSYSFSDSYGAAKAIFEFKVIFEDNPVFLLQIKGPRGLTVNSTSEKADDQMRKRMRDLAPNCPLDTLHGISAFGTRLSFYSYNKQTCILPKRVLPDRERETDSAPSSRWDCDILEDEGGQRFQGIISEIKARCDEL</sequence>
<name>A0A284S0G5_ARMOS</name>
<dbReference type="EMBL" id="FUEG01000024">
    <property type="protein sequence ID" value="SJL14467.1"/>
    <property type="molecule type" value="Genomic_DNA"/>
</dbReference>
<reference evidence="2" key="1">
    <citation type="journal article" date="2017" name="Nat. Ecol. Evol.">
        <title>Genome expansion and lineage-specific genetic innovations in the forest pathogenic fungi Armillaria.</title>
        <authorList>
            <person name="Sipos G."/>
            <person name="Prasanna A.N."/>
            <person name="Walter M.C."/>
            <person name="O'Connor E."/>
            <person name="Balint B."/>
            <person name="Krizsan K."/>
            <person name="Kiss B."/>
            <person name="Hess J."/>
            <person name="Varga T."/>
            <person name="Slot J."/>
            <person name="Riley R."/>
            <person name="Boka B."/>
            <person name="Rigling D."/>
            <person name="Barry K."/>
            <person name="Lee J."/>
            <person name="Mihaltcheva S."/>
            <person name="LaButti K."/>
            <person name="Lipzen A."/>
            <person name="Waldron R."/>
            <person name="Moloney N.M."/>
            <person name="Sperisen C."/>
            <person name="Kredics L."/>
            <person name="Vagvoelgyi C."/>
            <person name="Patrignani A."/>
            <person name="Fitzpatrick D."/>
            <person name="Nagy I."/>
            <person name="Doyle S."/>
            <person name="Anderson J.B."/>
            <person name="Grigoriev I.V."/>
            <person name="Gueldener U."/>
            <person name="Muensterkoetter M."/>
            <person name="Nagy L.G."/>
        </authorList>
    </citation>
    <scope>NUCLEOTIDE SEQUENCE [LARGE SCALE GENOMIC DNA]</scope>
    <source>
        <strain evidence="2">C18/9</strain>
    </source>
</reference>
<dbReference type="OrthoDB" id="5362978at2759"/>
<gene>
    <name evidence="1" type="ORF">ARMOST_17924</name>
</gene>
<evidence type="ECO:0000313" key="2">
    <source>
        <dbReference type="Proteomes" id="UP000219338"/>
    </source>
</evidence>
<dbReference type="STRING" id="47428.A0A284S0G5"/>
<accession>A0A284S0G5</accession>
<keyword evidence="2" id="KW-1185">Reference proteome</keyword>
<evidence type="ECO:0000313" key="1">
    <source>
        <dbReference type="EMBL" id="SJL14467.1"/>
    </source>
</evidence>
<proteinExistence type="predicted"/>
<organism evidence="1 2">
    <name type="scientific">Armillaria ostoyae</name>
    <name type="common">Armillaria root rot fungus</name>
    <dbReference type="NCBI Taxonomy" id="47428"/>
    <lineage>
        <taxon>Eukaryota</taxon>
        <taxon>Fungi</taxon>
        <taxon>Dikarya</taxon>
        <taxon>Basidiomycota</taxon>
        <taxon>Agaricomycotina</taxon>
        <taxon>Agaricomycetes</taxon>
        <taxon>Agaricomycetidae</taxon>
        <taxon>Agaricales</taxon>
        <taxon>Marasmiineae</taxon>
        <taxon>Physalacriaceae</taxon>
        <taxon>Armillaria</taxon>
    </lineage>
</organism>
<dbReference type="Proteomes" id="UP000219338">
    <property type="component" value="Unassembled WGS sequence"/>
</dbReference>
<dbReference type="OMA" id="TEAPMIP"/>
<protein>
    <submittedName>
        <fullName evidence="1">Uncharacterized protein</fullName>
    </submittedName>
</protein>